<dbReference type="Pfam" id="PF20415">
    <property type="entry name" value="DUF6699"/>
    <property type="match status" value="1"/>
</dbReference>
<evidence type="ECO:0000256" key="1">
    <source>
        <dbReference type="SAM" id="MobiDB-lite"/>
    </source>
</evidence>
<gene>
    <name evidence="3" type="ORF">DFH08DRAFT_875656</name>
</gene>
<organism evidence="3 4">
    <name type="scientific">Mycena albidolilacea</name>
    <dbReference type="NCBI Taxonomy" id="1033008"/>
    <lineage>
        <taxon>Eukaryota</taxon>
        <taxon>Fungi</taxon>
        <taxon>Dikarya</taxon>
        <taxon>Basidiomycota</taxon>
        <taxon>Agaricomycotina</taxon>
        <taxon>Agaricomycetes</taxon>
        <taxon>Agaricomycetidae</taxon>
        <taxon>Agaricales</taxon>
        <taxon>Marasmiineae</taxon>
        <taxon>Mycenaceae</taxon>
        <taxon>Mycena</taxon>
    </lineage>
</organism>
<accession>A0AAD6ZUP4</accession>
<dbReference type="Proteomes" id="UP001218218">
    <property type="component" value="Unassembled WGS sequence"/>
</dbReference>
<proteinExistence type="predicted"/>
<feature type="compositionally biased region" description="Low complexity" evidence="1">
    <location>
        <begin position="19"/>
        <end position="34"/>
    </location>
</feature>
<keyword evidence="4" id="KW-1185">Reference proteome</keyword>
<name>A0AAD6ZUP4_9AGAR</name>
<feature type="domain" description="DUF6699" evidence="2">
    <location>
        <begin position="80"/>
        <end position="213"/>
    </location>
</feature>
<dbReference type="InterPro" id="IPR046522">
    <property type="entry name" value="DUF6699"/>
</dbReference>
<evidence type="ECO:0000313" key="4">
    <source>
        <dbReference type="Proteomes" id="UP001218218"/>
    </source>
</evidence>
<sequence>MPGKHVRFSTENTFLSPLPLLSRSASSTNSSSGPFTPPSLPHGSLPKPTPYAPRRAYTDTSAAKCRAHHLVAFTDGSPLLKFDVSVHPSAIASHHKGVASAGFLEPAVYPPQPTISIISRHLPWSITVSASNGKYVTVADVFNALYRSLRTNITAGEYNALGTQKLMRRVMEAYTHRYTRLSGHRGYAEEKRHGVKRVDFLMGCTKFQGLSPTSAADVWRLHIS</sequence>
<dbReference type="AlphaFoldDB" id="A0AAD6ZUP4"/>
<evidence type="ECO:0000259" key="2">
    <source>
        <dbReference type="Pfam" id="PF20415"/>
    </source>
</evidence>
<feature type="region of interest" description="Disordered" evidence="1">
    <location>
        <begin position="19"/>
        <end position="55"/>
    </location>
</feature>
<protein>
    <recommendedName>
        <fullName evidence="2">DUF6699 domain-containing protein</fullName>
    </recommendedName>
</protein>
<evidence type="ECO:0000313" key="3">
    <source>
        <dbReference type="EMBL" id="KAJ7339855.1"/>
    </source>
</evidence>
<reference evidence="3" key="1">
    <citation type="submission" date="2023-03" db="EMBL/GenBank/DDBJ databases">
        <title>Massive genome expansion in bonnet fungi (Mycena s.s.) driven by repeated elements and novel gene families across ecological guilds.</title>
        <authorList>
            <consortium name="Lawrence Berkeley National Laboratory"/>
            <person name="Harder C.B."/>
            <person name="Miyauchi S."/>
            <person name="Viragh M."/>
            <person name="Kuo A."/>
            <person name="Thoen E."/>
            <person name="Andreopoulos B."/>
            <person name="Lu D."/>
            <person name="Skrede I."/>
            <person name="Drula E."/>
            <person name="Henrissat B."/>
            <person name="Morin E."/>
            <person name="Kohler A."/>
            <person name="Barry K."/>
            <person name="LaButti K."/>
            <person name="Morin E."/>
            <person name="Salamov A."/>
            <person name="Lipzen A."/>
            <person name="Mereny Z."/>
            <person name="Hegedus B."/>
            <person name="Baldrian P."/>
            <person name="Stursova M."/>
            <person name="Weitz H."/>
            <person name="Taylor A."/>
            <person name="Grigoriev I.V."/>
            <person name="Nagy L.G."/>
            <person name="Martin F."/>
            <person name="Kauserud H."/>
        </authorList>
    </citation>
    <scope>NUCLEOTIDE SEQUENCE</scope>
    <source>
        <strain evidence="3">CBHHK002</strain>
    </source>
</reference>
<comment type="caution">
    <text evidence="3">The sequence shown here is derived from an EMBL/GenBank/DDBJ whole genome shotgun (WGS) entry which is preliminary data.</text>
</comment>
<dbReference type="EMBL" id="JARIHO010000027">
    <property type="protein sequence ID" value="KAJ7339855.1"/>
    <property type="molecule type" value="Genomic_DNA"/>
</dbReference>